<dbReference type="Pfam" id="PF01337">
    <property type="entry name" value="Barstar"/>
    <property type="match status" value="1"/>
</dbReference>
<protein>
    <submittedName>
        <fullName evidence="3">Putative ribonuclease inhibitor</fullName>
    </submittedName>
</protein>
<dbReference type="RefSeq" id="WP_004719331.1">
    <property type="nucleotide sequence ID" value="NZ_CABIHR010000008.1"/>
</dbReference>
<evidence type="ECO:0000259" key="2">
    <source>
        <dbReference type="Pfam" id="PF01337"/>
    </source>
</evidence>
<dbReference type="eggNOG" id="COG2732">
    <property type="taxonomic scope" value="Bacteria"/>
</dbReference>
<evidence type="ECO:0000313" key="3">
    <source>
        <dbReference type="EMBL" id="CEK28932.1"/>
    </source>
</evidence>
<evidence type="ECO:0000256" key="1">
    <source>
        <dbReference type="ARBA" id="ARBA00006845"/>
    </source>
</evidence>
<dbReference type="EMBL" id="UHJG01000001">
    <property type="protein sequence ID" value="SUQ01165.1"/>
    <property type="molecule type" value="Genomic_DNA"/>
</dbReference>
<feature type="domain" description="Barstar (barnase inhibitor)" evidence="2">
    <location>
        <begin position="2"/>
        <end position="79"/>
    </location>
</feature>
<dbReference type="InterPro" id="IPR000468">
    <property type="entry name" value="Barstar"/>
</dbReference>
<dbReference type="AlphaFoldDB" id="A0A085UAT9"/>
<proteinExistence type="inferred from homology"/>
<accession>A0A085UAT9</accession>
<dbReference type="OrthoDB" id="7575400at2"/>
<dbReference type="Proteomes" id="UP000255169">
    <property type="component" value="Unassembled WGS sequence"/>
</dbReference>
<evidence type="ECO:0000313" key="5">
    <source>
        <dbReference type="Proteomes" id="UP000255169"/>
    </source>
</evidence>
<reference evidence="3" key="1">
    <citation type="journal article" date="2015" name="Genome Announc.">
        <title>Complete Genome Sequence of Yersinia ruckeri Strain CSF007-82, Etiologic Agent of Red Mouth Disease in Salmonid Fish.</title>
        <authorList>
            <person name="Nelson M.C."/>
            <person name="LaPatra S.E."/>
            <person name="Welch T.J."/>
            <person name="Graf J."/>
        </authorList>
    </citation>
    <scope>NUCLEOTIDE SEQUENCE</scope>
    <source>
        <strain evidence="3">CSF007-82</strain>
    </source>
</reference>
<organism evidence="3">
    <name type="scientific">Yersinia ruckeri</name>
    <dbReference type="NCBI Taxonomy" id="29486"/>
    <lineage>
        <taxon>Bacteria</taxon>
        <taxon>Pseudomonadati</taxon>
        <taxon>Pseudomonadota</taxon>
        <taxon>Gammaproteobacteria</taxon>
        <taxon>Enterobacterales</taxon>
        <taxon>Yersiniaceae</taxon>
        <taxon>Yersinia</taxon>
    </lineage>
</organism>
<reference evidence="4 5" key="2">
    <citation type="submission" date="2018-06" db="EMBL/GenBank/DDBJ databases">
        <authorList>
            <consortium name="Pathogen Informatics"/>
            <person name="Doyle S."/>
        </authorList>
    </citation>
    <scope>NUCLEOTIDE SEQUENCE [LARGE SCALE GENOMIC DNA]</scope>
    <source>
        <strain evidence="4 5">NCTC10476</strain>
    </source>
</reference>
<dbReference type="STRING" id="29486.UGYR_08205"/>
<dbReference type="InterPro" id="IPR035905">
    <property type="entry name" value="Barstar-like_sf"/>
</dbReference>
<dbReference type="CDD" id="cd05142">
    <property type="entry name" value="Barstar"/>
    <property type="match status" value="1"/>
</dbReference>
<evidence type="ECO:0000313" key="4">
    <source>
        <dbReference type="EMBL" id="SUQ01165.1"/>
    </source>
</evidence>
<gene>
    <name evidence="4" type="primary">yhcO</name>
    <name evidence="3" type="ORF">CSF007_16050</name>
    <name evidence="4" type="ORF">NCTC10476_02512</name>
</gene>
<dbReference type="EMBL" id="LN681231">
    <property type="protein sequence ID" value="CEK28932.1"/>
    <property type="molecule type" value="Genomic_DNA"/>
</dbReference>
<dbReference type="KEGG" id="yrb:UGYR_08205"/>
<comment type="similarity">
    <text evidence="1">Belongs to the barstar family.</text>
</comment>
<dbReference type="GeneID" id="66880803"/>
<name>A0A085UAT9_YERRU</name>
<dbReference type="SUPFAM" id="SSF52038">
    <property type="entry name" value="Barstar-related"/>
    <property type="match status" value="1"/>
</dbReference>
<dbReference type="PATRIC" id="fig|29486.44.peg.364"/>
<keyword evidence="5" id="KW-1185">Reference proteome</keyword>
<sequence>MVKVTFDFDHIPDLPAFYHVFSQKFALSEEFGANLDALWDTVTGGIGLPVEIEFIHLNHRRKRRFGAIILLFEEAEEELSGSLRFNIG</sequence>
<dbReference type="Gene3D" id="3.30.370.10">
    <property type="entry name" value="Barstar-like"/>
    <property type="match status" value="1"/>
</dbReference>